<evidence type="ECO:0000313" key="2">
    <source>
        <dbReference type="EMBL" id="TKZ18177.1"/>
    </source>
</evidence>
<protein>
    <submittedName>
        <fullName evidence="2">Uncharacterized protein</fullName>
    </submittedName>
</protein>
<sequence>MFDLKMLGLYLVLAVGIHIVFGRFLGFRRLMGARELGEKPARQSFNQRNVDIVASAGSTLPPAQTFDRLTFRTTWGFRLSGLFLSSCLMFMIGQSVVADITAGLPLSQTLWVLPAVAIYIYYNFYIFAYEVIIFDGELINTGLTFGRTRYELRKLRYAEDSNGVYRLEFVGGQKAYVVKYVQGHETLYNALTTALTQEPYSPCPSFPR</sequence>
<proteinExistence type="predicted"/>
<accession>A0A4U7MYY1</accession>
<dbReference type="Proteomes" id="UP000306575">
    <property type="component" value="Unassembled WGS sequence"/>
</dbReference>
<organism evidence="2 3">
    <name type="scientific">Shimia litoralis</name>
    <dbReference type="NCBI Taxonomy" id="420403"/>
    <lineage>
        <taxon>Bacteria</taxon>
        <taxon>Pseudomonadati</taxon>
        <taxon>Pseudomonadota</taxon>
        <taxon>Alphaproteobacteria</taxon>
        <taxon>Rhodobacterales</taxon>
        <taxon>Roseobacteraceae</taxon>
    </lineage>
</organism>
<keyword evidence="3" id="KW-1185">Reference proteome</keyword>
<keyword evidence="1" id="KW-0812">Transmembrane</keyword>
<dbReference type="RefSeq" id="WP_138016782.1">
    <property type="nucleotide sequence ID" value="NZ_SULI01000016.1"/>
</dbReference>
<reference evidence="2 3" key="1">
    <citation type="submission" date="2019-04" db="EMBL/GenBank/DDBJ databases">
        <title>Genome sequence of Pelagicola litoralis CL-ES2.</title>
        <authorList>
            <person name="Cao J."/>
        </authorList>
    </citation>
    <scope>NUCLEOTIDE SEQUENCE [LARGE SCALE GENOMIC DNA]</scope>
    <source>
        <strain evidence="2 3">CL-ES2</strain>
    </source>
</reference>
<dbReference type="AlphaFoldDB" id="A0A4U7MYY1"/>
<keyword evidence="1" id="KW-1133">Transmembrane helix</keyword>
<keyword evidence="1" id="KW-0472">Membrane</keyword>
<dbReference type="OrthoDB" id="7865880at2"/>
<evidence type="ECO:0000256" key="1">
    <source>
        <dbReference type="SAM" id="Phobius"/>
    </source>
</evidence>
<dbReference type="EMBL" id="SULI01000016">
    <property type="protein sequence ID" value="TKZ18177.1"/>
    <property type="molecule type" value="Genomic_DNA"/>
</dbReference>
<gene>
    <name evidence="2" type="ORF">FAP39_12740</name>
</gene>
<feature type="transmembrane region" description="Helical" evidence="1">
    <location>
        <begin position="109"/>
        <end position="128"/>
    </location>
</feature>
<evidence type="ECO:0000313" key="3">
    <source>
        <dbReference type="Proteomes" id="UP000306575"/>
    </source>
</evidence>
<comment type="caution">
    <text evidence="2">The sequence shown here is derived from an EMBL/GenBank/DDBJ whole genome shotgun (WGS) entry which is preliminary data.</text>
</comment>
<feature type="transmembrane region" description="Helical" evidence="1">
    <location>
        <begin position="6"/>
        <end position="26"/>
    </location>
</feature>
<feature type="transmembrane region" description="Helical" evidence="1">
    <location>
        <begin position="75"/>
        <end position="97"/>
    </location>
</feature>
<name>A0A4U7MYY1_9RHOB</name>